<dbReference type="EMBL" id="CP036271">
    <property type="protein sequence ID" value="QDT56243.1"/>
    <property type="molecule type" value="Genomic_DNA"/>
</dbReference>
<dbReference type="Gene3D" id="3.20.20.60">
    <property type="entry name" value="Phosphoenolpyruvate-binding domains"/>
    <property type="match status" value="1"/>
</dbReference>
<dbReference type="RefSeq" id="WP_145033404.1">
    <property type="nucleotide sequence ID" value="NZ_CP036271.1"/>
</dbReference>
<dbReference type="PANTHER" id="PTHR30502">
    <property type="entry name" value="2-KETO-3-DEOXY-L-RHAMNONATE ALDOLASE"/>
    <property type="match status" value="1"/>
</dbReference>
<evidence type="ECO:0000259" key="4">
    <source>
        <dbReference type="Pfam" id="PF03328"/>
    </source>
</evidence>
<evidence type="ECO:0000313" key="6">
    <source>
        <dbReference type="Proteomes" id="UP000315700"/>
    </source>
</evidence>
<keyword evidence="6" id="KW-1185">Reference proteome</keyword>
<dbReference type="GO" id="GO:0106099">
    <property type="term" value="F:2-keto-3-deoxy-L-rhamnonate aldolase activity"/>
    <property type="evidence" value="ECO:0007669"/>
    <property type="project" value="UniProtKB-EC"/>
</dbReference>
<dbReference type="KEGG" id="ccos:Pan44_42950"/>
<name>A0A517SJD6_9PLAN</name>
<dbReference type="OrthoDB" id="86160at2"/>
<dbReference type="EC" id="4.1.2.53" evidence="5"/>
<dbReference type="Pfam" id="PF03328">
    <property type="entry name" value="HpcH_HpaI"/>
    <property type="match status" value="1"/>
</dbReference>
<dbReference type="PANTHER" id="PTHR30502:SF0">
    <property type="entry name" value="PHOSPHOENOLPYRUVATE CARBOXYLASE FAMILY PROTEIN"/>
    <property type="match status" value="1"/>
</dbReference>
<organism evidence="5 6">
    <name type="scientific">Caulifigura coniformis</name>
    <dbReference type="NCBI Taxonomy" id="2527983"/>
    <lineage>
        <taxon>Bacteria</taxon>
        <taxon>Pseudomonadati</taxon>
        <taxon>Planctomycetota</taxon>
        <taxon>Planctomycetia</taxon>
        <taxon>Planctomycetales</taxon>
        <taxon>Planctomycetaceae</taxon>
        <taxon>Caulifigura</taxon>
    </lineage>
</organism>
<feature type="domain" description="HpcH/HpaI aldolase/citrate lyase" evidence="4">
    <location>
        <begin position="21"/>
        <end position="238"/>
    </location>
</feature>
<evidence type="ECO:0000256" key="2">
    <source>
        <dbReference type="ARBA" id="ARBA00022723"/>
    </source>
</evidence>
<protein>
    <submittedName>
        <fullName evidence="5">2-keto-3-deoxy-L-rhamnonate aldolase</fullName>
        <ecNumber evidence="5">4.1.2.53</ecNumber>
    </submittedName>
</protein>
<dbReference type="InterPro" id="IPR040442">
    <property type="entry name" value="Pyrv_kinase-like_dom_sf"/>
</dbReference>
<sequence length="277" mass="30102">MKPSRVLQKLRRGERSLGVCLHLTDPAVYEMAGLLGFDAIWMDLEHHGYSVETAGNLMRAARVGGTDIVARPGKGEFMRLSRLLELGASGIMYPRCDSPEEAAEVVRWAKFAPLGQRGFDGSGPDARYTLTPMTSYLKQANDETFVLIQVEHPSAVEKAEEILSVPGVDMLMLGPADFSVLTGIPGEFGHASIQAAFERIANAAKKTGKHWAATCGSVEQAARLTEMGASLVFHGCDLVFVRQGLEQVRQRFSEALGMTFNPLPDAASRGSYLESRS</sequence>
<gene>
    <name evidence="5" type="primary">rhmA</name>
    <name evidence="5" type="ORF">Pan44_42950</name>
</gene>
<evidence type="ECO:0000313" key="5">
    <source>
        <dbReference type="EMBL" id="QDT56243.1"/>
    </source>
</evidence>
<proteinExistence type="inferred from homology"/>
<keyword evidence="2" id="KW-0479">Metal-binding</keyword>
<dbReference type="AlphaFoldDB" id="A0A517SJD6"/>
<dbReference type="InterPro" id="IPR015813">
    <property type="entry name" value="Pyrv/PenolPyrv_kinase-like_dom"/>
</dbReference>
<reference evidence="5 6" key="1">
    <citation type="submission" date="2019-02" db="EMBL/GenBank/DDBJ databases">
        <title>Deep-cultivation of Planctomycetes and their phenomic and genomic characterization uncovers novel biology.</title>
        <authorList>
            <person name="Wiegand S."/>
            <person name="Jogler M."/>
            <person name="Boedeker C."/>
            <person name="Pinto D."/>
            <person name="Vollmers J."/>
            <person name="Rivas-Marin E."/>
            <person name="Kohn T."/>
            <person name="Peeters S.H."/>
            <person name="Heuer A."/>
            <person name="Rast P."/>
            <person name="Oberbeckmann S."/>
            <person name="Bunk B."/>
            <person name="Jeske O."/>
            <person name="Meyerdierks A."/>
            <person name="Storesund J.E."/>
            <person name="Kallscheuer N."/>
            <person name="Luecker S."/>
            <person name="Lage O.M."/>
            <person name="Pohl T."/>
            <person name="Merkel B.J."/>
            <person name="Hornburger P."/>
            <person name="Mueller R.-W."/>
            <person name="Bruemmer F."/>
            <person name="Labrenz M."/>
            <person name="Spormann A.M."/>
            <person name="Op den Camp H."/>
            <person name="Overmann J."/>
            <person name="Amann R."/>
            <person name="Jetten M.S.M."/>
            <person name="Mascher T."/>
            <person name="Medema M.H."/>
            <person name="Devos D.P."/>
            <person name="Kaster A.-K."/>
            <person name="Ovreas L."/>
            <person name="Rohde M."/>
            <person name="Galperin M.Y."/>
            <person name="Jogler C."/>
        </authorList>
    </citation>
    <scope>NUCLEOTIDE SEQUENCE [LARGE SCALE GENOMIC DNA]</scope>
    <source>
        <strain evidence="5 6">Pan44</strain>
    </source>
</reference>
<dbReference type="GO" id="GO:0005737">
    <property type="term" value="C:cytoplasm"/>
    <property type="evidence" value="ECO:0007669"/>
    <property type="project" value="TreeGrafter"/>
</dbReference>
<dbReference type="Proteomes" id="UP000315700">
    <property type="component" value="Chromosome"/>
</dbReference>
<accession>A0A517SJD6</accession>
<dbReference type="InterPro" id="IPR050251">
    <property type="entry name" value="HpcH-HpaI_aldolase"/>
</dbReference>
<dbReference type="InterPro" id="IPR005000">
    <property type="entry name" value="Aldolase/citrate-lyase_domain"/>
</dbReference>
<dbReference type="GO" id="GO:0046872">
    <property type="term" value="F:metal ion binding"/>
    <property type="evidence" value="ECO:0007669"/>
    <property type="project" value="UniProtKB-KW"/>
</dbReference>
<comment type="similarity">
    <text evidence="1">Belongs to the HpcH/HpaI aldolase family.</text>
</comment>
<evidence type="ECO:0000256" key="3">
    <source>
        <dbReference type="ARBA" id="ARBA00023239"/>
    </source>
</evidence>
<keyword evidence="3 5" id="KW-0456">Lyase</keyword>
<dbReference type="InParanoid" id="A0A517SJD6"/>
<evidence type="ECO:0000256" key="1">
    <source>
        <dbReference type="ARBA" id="ARBA00005568"/>
    </source>
</evidence>
<dbReference type="SUPFAM" id="SSF51621">
    <property type="entry name" value="Phosphoenolpyruvate/pyruvate domain"/>
    <property type="match status" value="1"/>
</dbReference>